<dbReference type="CDD" id="cd08991">
    <property type="entry name" value="GH43_HoAraf43-like"/>
    <property type="match status" value="1"/>
</dbReference>
<evidence type="ECO:0000256" key="6">
    <source>
        <dbReference type="RuleBase" id="RU361187"/>
    </source>
</evidence>
<keyword evidence="3 6" id="KW-0378">Hydrolase</keyword>
<dbReference type="InterPro" id="IPR052176">
    <property type="entry name" value="Glycosyl_Hydrlase_43_Enz"/>
</dbReference>
<reference evidence="8" key="1">
    <citation type="journal article" date="2019" name="Int. J. Syst. Evol. Microbiol.">
        <title>The Global Catalogue of Microorganisms (GCM) 10K type strain sequencing project: providing services to taxonomists for standard genome sequencing and annotation.</title>
        <authorList>
            <consortium name="The Broad Institute Genomics Platform"/>
            <consortium name="The Broad Institute Genome Sequencing Center for Infectious Disease"/>
            <person name="Wu L."/>
            <person name="Ma J."/>
        </authorList>
    </citation>
    <scope>NUCLEOTIDE SEQUENCE [LARGE SCALE GENOMIC DNA]</scope>
    <source>
        <strain evidence="8">CCUG 66188</strain>
    </source>
</reference>
<evidence type="ECO:0000256" key="4">
    <source>
        <dbReference type="ARBA" id="ARBA00023277"/>
    </source>
</evidence>
<evidence type="ECO:0000256" key="2">
    <source>
        <dbReference type="ARBA" id="ARBA00022651"/>
    </source>
</evidence>
<evidence type="ECO:0000256" key="1">
    <source>
        <dbReference type="ARBA" id="ARBA00009865"/>
    </source>
</evidence>
<keyword evidence="2" id="KW-0858">Xylan degradation</keyword>
<dbReference type="EMBL" id="JBHSGN010000045">
    <property type="protein sequence ID" value="MFC4673091.1"/>
    <property type="molecule type" value="Genomic_DNA"/>
</dbReference>
<keyword evidence="8" id="KW-1185">Reference proteome</keyword>
<dbReference type="PANTHER" id="PTHR43772">
    <property type="entry name" value="ENDO-1,4-BETA-XYLANASE"/>
    <property type="match status" value="1"/>
</dbReference>
<dbReference type="GO" id="GO:0016787">
    <property type="term" value="F:hydrolase activity"/>
    <property type="evidence" value="ECO:0007669"/>
    <property type="project" value="UniProtKB-KW"/>
</dbReference>
<protein>
    <submittedName>
        <fullName evidence="7">Glycoside hydrolase family 43 protein</fullName>
    </submittedName>
</protein>
<evidence type="ECO:0000313" key="8">
    <source>
        <dbReference type="Proteomes" id="UP001596023"/>
    </source>
</evidence>
<keyword evidence="2" id="KW-0624">Polysaccharide degradation</keyword>
<comment type="similarity">
    <text evidence="1 6">Belongs to the glycosyl hydrolase 43 family.</text>
</comment>
<evidence type="ECO:0000256" key="5">
    <source>
        <dbReference type="ARBA" id="ARBA00023295"/>
    </source>
</evidence>
<name>A0ABV9KT22_9BACT</name>
<evidence type="ECO:0000256" key="3">
    <source>
        <dbReference type="ARBA" id="ARBA00022801"/>
    </source>
</evidence>
<keyword evidence="5 6" id="KW-0326">Glycosidase</keyword>
<keyword evidence="4" id="KW-0119">Carbohydrate metabolism</keyword>
<dbReference type="RefSeq" id="WP_379994323.1">
    <property type="nucleotide sequence ID" value="NZ_JBHSGN010000045.1"/>
</dbReference>
<dbReference type="SUPFAM" id="SSF75005">
    <property type="entry name" value="Arabinanase/levansucrase/invertase"/>
    <property type="match status" value="1"/>
</dbReference>
<dbReference type="Proteomes" id="UP001596023">
    <property type="component" value="Unassembled WGS sequence"/>
</dbReference>
<organism evidence="7 8">
    <name type="scientific">Dysgonomonas termitidis</name>
    <dbReference type="NCBI Taxonomy" id="1516126"/>
    <lineage>
        <taxon>Bacteria</taxon>
        <taxon>Pseudomonadati</taxon>
        <taxon>Bacteroidota</taxon>
        <taxon>Bacteroidia</taxon>
        <taxon>Bacteroidales</taxon>
        <taxon>Dysgonomonadaceae</taxon>
        <taxon>Dysgonomonas</taxon>
    </lineage>
</organism>
<accession>A0ABV9KT22</accession>
<dbReference type="InterPro" id="IPR006710">
    <property type="entry name" value="Glyco_hydro_43"/>
</dbReference>
<comment type="caution">
    <text evidence="7">The sequence shown here is derived from an EMBL/GenBank/DDBJ whole genome shotgun (WGS) entry which is preliminary data.</text>
</comment>
<proteinExistence type="inferred from homology"/>
<dbReference type="PANTHER" id="PTHR43772:SF2">
    <property type="entry name" value="PUTATIVE (AFU_ORTHOLOGUE AFUA_2G04480)-RELATED"/>
    <property type="match status" value="1"/>
</dbReference>
<gene>
    <name evidence="7" type="ORF">ACFO6W_05255</name>
</gene>
<evidence type="ECO:0000313" key="7">
    <source>
        <dbReference type="EMBL" id="MFC4673091.1"/>
    </source>
</evidence>
<sequence length="330" mass="37693">MKASIELLLVFIILVCVSCNTTKENKISIQQNEIAFADPTIFVENNRYYLTGTRNGIPQGFSMLESTDLKEWKTANGDTLQLVLREGASAFGERGFWAPQVFKEGSKYYMTYTASEHTALASSNSIYGPFQQEEVRPIDESAKNIDSFLFKDSDGKYYLYHVRFNKGNYLWVAEFDLPNGRIKAETLKKCFDNTEPWEATPNYKSAPVMEGPTVVKMDGVYYLFYSANHFKNIDYAVGYATSRSPYGPWEKYAGNPIIHRSIVNENGSGHGDLFKGLNDRYYYVYHVHNSDSVVQPRKTRIVPLIMKKNPERGIYDISVDQLNIITPRTN</sequence>
<dbReference type="InterPro" id="IPR023296">
    <property type="entry name" value="Glyco_hydro_beta-prop_sf"/>
</dbReference>
<dbReference type="Gene3D" id="2.115.10.20">
    <property type="entry name" value="Glycosyl hydrolase domain, family 43"/>
    <property type="match status" value="1"/>
</dbReference>
<dbReference type="Pfam" id="PF04616">
    <property type="entry name" value="Glyco_hydro_43"/>
    <property type="match status" value="1"/>
</dbReference>